<dbReference type="SUPFAM" id="SSF54001">
    <property type="entry name" value="Cysteine proteinases"/>
    <property type="match status" value="1"/>
</dbReference>
<name>B8JFA3_ANAD2</name>
<gene>
    <name evidence="1" type="ordered locus">A2cp1_1115</name>
</gene>
<accession>B8JFA3</accession>
<evidence type="ECO:0008006" key="3">
    <source>
        <dbReference type="Google" id="ProtNLM"/>
    </source>
</evidence>
<dbReference type="HOGENOM" id="CLU_088236_0_0_7"/>
<dbReference type="KEGG" id="acp:A2cp1_1115"/>
<evidence type="ECO:0000313" key="2">
    <source>
        <dbReference type="Proteomes" id="UP000007089"/>
    </source>
</evidence>
<sequence>MLIPFNDYVRAYRVIRSVIDSYPRTDARYSCIAFAIGGMRILRDHYELESTVAVGGAVYRLGEEEEDTLAFGRMQGGECVPDRDAFHCWVTADDHVIDFMSPLFPDVMRSEGRPTKSVPKMFQRRHDEVKYLDDLQNPGDFALHTLDQDVAVEILYDFLTKPVYEDMWMTMTRWFVPTPKKIRRSVDLYDQRTNGTITIPLSDAPVDGSW</sequence>
<protein>
    <recommendedName>
        <fullName evidence="3">DUF2026 domain-containing protein</fullName>
    </recommendedName>
</protein>
<dbReference type="Pfam" id="PF09641">
    <property type="entry name" value="DUF2026"/>
    <property type="match status" value="1"/>
</dbReference>
<dbReference type="InterPro" id="IPR023107">
    <property type="entry name" value="Atu2299-like_dom_sf"/>
</dbReference>
<dbReference type="Gene3D" id="3.10.550.10">
    <property type="entry name" value="Hypothetical protein Atu2299"/>
    <property type="match status" value="1"/>
</dbReference>
<proteinExistence type="predicted"/>
<dbReference type="Proteomes" id="UP000007089">
    <property type="component" value="Chromosome"/>
</dbReference>
<organism evidence="1 2">
    <name type="scientific">Anaeromyxobacter dehalogenans (strain ATCC BAA-258 / DSM 21875 / 2CP-1)</name>
    <dbReference type="NCBI Taxonomy" id="455488"/>
    <lineage>
        <taxon>Bacteria</taxon>
        <taxon>Pseudomonadati</taxon>
        <taxon>Myxococcota</taxon>
        <taxon>Myxococcia</taxon>
        <taxon>Myxococcales</taxon>
        <taxon>Cystobacterineae</taxon>
        <taxon>Anaeromyxobacteraceae</taxon>
        <taxon>Anaeromyxobacter</taxon>
    </lineage>
</organism>
<dbReference type="RefSeq" id="WP_012632452.1">
    <property type="nucleotide sequence ID" value="NC_011891.1"/>
</dbReference>
<evidence type="ECO:0000313" key="1">
    <source>
        <dbReference type="EMBL" id="ACL64460.1"/>
    </source>
</evidence>
<dbReference type="EMBL" id="CP001359">
    <property type="protein sequence ID" value="ACL64460.1"/>
    <property type="molecule type" value="Genomic_DNA"/>
</dbReference>
<dbReference type="InterPro" id="IPR038765">
    <property type="entry name" value="Papain-like_cys_pep_sf"/>
</dbReference>
<dbReference type="AlphaFoldDB" id="B8JFA3"/>
<reference evidence="1" key="1">
    <citation type="submission" date="2009-01" db="EMBL/GenBank/DDBJ databases">
        <title>Complete sequence of Anaeromyxobacter dehalogenans 2CP-1.</title>
        <authorList>
            <consortium name="US DOE Joint Genome Institute"/>
            <person name="Lucas S."/>
            <person name="Copeland A."/>
            <person name="Lapidus A."/>
            <person name="Glavina del Rio T."/>
            <person name="Dalin E."/>
            <person name="Tice H."/>
            <person name="Bruce D."/>
            <person name="Goodwin L."/>
            <person name="Pitluck S."/>
            <person name="Saunders E."/>
            <person name="Brettin T."/>
            <person name="Detter J.C."/>
            <person name="Han C."/>
            <person name="Larimer F."/>
            <person name="Land M."/>
            <person name="Hauser L."/>
            <person name="Kyrpides N."/>
            <person name="Ovchinnikova G."/>
            <person name="Beliaev A.S."/>
            <person name="Richardson P."/>
        </authorList>
    </citation>
    <scope>NUCLEOTIDE SEQUENCE</scope>
    <source>
        <strain evidence="1">2CP-1</strain>
    </source>
</reference>
<dbReference type="InterPro" id="IPR018599">
    <property type="entry name" value="DUF2026"/>
</dbReference>
<keyword evidence="2" id="KW-1185">Reference proteome</keyword>